<dbReference type="GO" id="GO:2001295">
    <property type="term" value="P:malonyl-CoA biosynthetic process"/>
    <property type="evidence" value="ECO:0007669"/>
    <property type="project" value="UniProtKB-UniPathway"/>
</dbReference>
<keyword evidence="9" id="KW-0460">Magnesium</keyword>
<feature type="domain" description="ATP-grasp" evidence="14">
    <location>
        <begin position="120"/>
        <end position="317"/>
    </location>
</feature>
<dbReference type="InterPro" id="IPR004549">
    <property type="entry name" value="Acetyl_CoA_COase_biotin_COase"/>
</dbReference>
<dbReference type="InterPro" id="IPR011761">
    <property type="entry name" value="ATP-grasp"/>
</dbReference>
<accession>A0A0S6UIM1</accession>
<gene>
    <name evidence="16" type="ORF">MTY_2653</name>
</gene>
<dbReference type="GO" id="GO:0004075">
    <property type="term" value="F:biotin carboxylase activity"/>
    <property type="evidence" value="ECO:0007669"/>
    <property type="project" value="UniProtKB-EC"/>
</dbReference>
<dbReference type="InterPro" id="IPR005479">
    <property type="entry name" value="CPAse_ATP-bd"/>
</dbReference>
<dbReference type="Pfam" id="PF00289">
    <property type="entry name" value="Biotin_carb_N"/>
    <property type="match status" value="1"/>
</dbReference>
<dbReference type="InterPro" id="IPR051602">
    <property type="entry name" value="ACC_Biotin_Carboxylase"/>
</dbReference>
<dbReference type="UniPathway" id="UPA00655">
    <property type="reaction ID" value="UER00711"/>
</dbReference>
<comment type="catalytic activity">
    <reaction evidence="11 13">
        <text>N(6)-biotinyl-L-lysyl-[protein] + hydrogencarbonate + ATP = N(6)-carboxybiotinyl-L-lysyl-[protein] + ADP + phosphate + H(+)</text>
        <dbReference type="Rhea" id="RHEA:13501"/>
        <dbReference type="Rhea" id="RHEA-COMP:10505"/>
        <dbReference type="Rhea" id="RHEA-COMP:10506"/>
        <dbReference type="ChEBI" id="CHEBI:15378"/>
        <dbReference type="ChEBI" id="CHEBI:17544"/>
        <dbReference type="ChEBI" id="CHEBI:30616"/>
        <dbReference type="ChEBI" id="CHEBI:43474"/>
        <dbReference type="ChEBI" id="CHEBI:83144"/>
        <dbReference type="ChEBI" id="CHEBI:83145"/>
        <dbReference type="ChEBI" id="CHEBI:456216"/>
        <dbReference type="EC" id="6.3.4.14"/>
    </reaction>
</comment>
<evidence type="ECO:0000256" key="4">
    <source>
        <dbReference type="ARBA" id="ARBA00013263"/>
    </source>
</evidence>
<evidence type="ECO:0000256" key="8">
    <source>
        <dbReference type="ARBA" id="ARBA00022840"/>
    </source>
</evidence>
<dbReference type="AlphaFoldDB" id="A0A0S6UIM1"/>
<evidence type="ECO:0000256" key="12">
    <source>
        <dbReference type="PROSITE-ProRule" id="PRU00409"/>
    </source>
</evidence>
<dbReference type="Proteomes" id="UP000063718">
    <property type="component" value="Unassembled WGS sequence"/>
</dbReference>
<evidence type="ECO:0000256" key="2">
    <source>
        <dbReference type="ARBA" id="ARBA00004956"/>
    </source>
</evidence>
<evidence type="ECO:0000256" key="1">
    <source>
        <dbReference type="ARBA" id="ARBA00003761"/>
    </source>
</evidence>
<evidence type="ECO:0000313" key="16">
    <source>
        <dbReference type="EMBL" id="GAF27312.1"/>
    </source>
</evidence>
<dbReference type="InterPro" id="IPR011054">
    <property type="entry name" value="Rudment_hybrid_motif"/>
</dbReference>
<dbReference type="NCBIfam" id="NF006367">
    <property type="entry name" value="PRK08591.1"/>
    <property type="match status" value="1"/>
</dbReference>
<dbReference type="SUPFAM" id="SSF56059">
    <property type="entry name" value="Glutathione synthetase ATP-binding domain-like"/>
    <property type="match status" value="1"/>
</dbReference>
<proteinExistence type="predicted"/>
<dbReference type="NCBIfam" id="TIGR00514">
    <property type="entry name" value="accC"/>
    <property type="match status" value="1"/>
</dbReference>
<keyword evidence="13" id="KW-0276">Fatty acid metabolism</keyword>
<dbReference type="GO" id="GO:0006633">
    <property type="term" value="P:fatty acid biosynthetic process"/>
    <property type="evidence" value="ECO:0007669"/>
    <property type="project" value="UniProtKB-KW"/>
</dbReference>
<organism evidence="16">
    <name type="scientific">Moorella thermoacetica Y72</name>
    <dbReference type="NCBI Taxonomy" id="1325331"/>
    <lineage>
        <taxon>Bacteria</taxon>
        <taxon>Bacillati</taxon>
        <taxon>Bacillota</taxon>
        <taxon>Clostridia</taxon>
        <taxon>Neomoorellales</taxon>
        <taxon>Neomoorellaceae</taxon>
        <taxon>Neomoorella</taxon>
    </lineage>
</organism>
<comment type="function">
    <text evidence="1 13">This protein is a component of the acetyl coenzyme A carboxylase complex; first, biotin carboxylase catalyzes the carboxylation of the carrier protein and then the transcarboxylase transfers the carboxyl group to form malonyl-CoA.</text>
</comment>
<evidence type="ECO:0000256" key="7">
    <source>
        <dbReference type="ARBA" id="ARBA00022741"/>
    </source>
</evidence>
<keyword evidence="13" id="KW-0443">Lipid metabolism</keyword>
<dbReference type="EMBL" id="DF238840">
    <property type="protein sequence ID" value="GAF27312.1"/>
    <property type="molecule type" value="Genomic_DNA"/>
</dbReference>
<dbReference type="Gene3D" id="3.30.470.20">
    <property type="entry name" value="ATP-grasp fold, B domain"/>
    <property type="match status" value="1"/>
</dbReference>
<dbReference type="Pfam" id="PF02785">
    <property type="entry name" value="Biotin_carb_C"/>
    <property type="match status" value="1"/>
</dbReference>
<dbReference type="GO" id="GO:0005524">
    <property type="term" value="F:ATP binding"/>
    <property type="evidence" value="ECO:0007669"/>
    <property type="project" value="UniProtKB-UniRule"/>
</dbReference>
<evidence type="ECO:0000256" key="10">
    <source>
        <dbReference type="ARBA" id="ARBA00023267"/>
    </source>
</evidence>
<dbReference type="PROSITE" id="PS50979">
    <property type="entry name" value="BC"/>
    <property type="match status" value="1"/>
</dbReference>
<evidence type="ECO:0000256" key="13">
    <source>
        <dbReference type="RuleBase" id="RU365063"/>
    </source>
</evidence>
<dbReference type="PANTHER" id="PTHR48095">
    <property type="entry name" value="PYRUVATE CARBOXYLASE SUBUNIT A"/>
    <property type="match status" value="1"/>
</dbReference>
<keyword evidence="13" id="KW-0444">Lipid biosynthesis</keyword>
<dbReference type="FunFam" id="3.40.50.20:FF:000010">
    <property type="entry name" value="Propionyl-CoA carboxylase subunit alpha"/>
    <property type="match status" value="1"/>
</dbReference>
<keyword evidence="5 13" id="KW-0436">Ligase</keyword>
<dbReference type="EC" id="6.3.4.14" evidence="4 13"/>
<keyword evidence="13" id="KW-0275">Fatty acid biosynthesis</keyword>
<dbReference type="InterPro" id="IPR005482">
    <property type="entry name" value="Biotin_COase_C"/>
</dbReference>
<dbReference type="FunFam" id="3.30.470.20:FF:000028">
    <property type="entry name" value="Methylcrotonoyl-CoA carboxylase subunit alpha, mitochondrial"/>
    <property type="match status" value="1"/>
</dbReference>
<evidence type="ECO:0000256" key="5">
    <source>
        <dbReference type="ARBA" id="ARBA00022598"/>
    </source>
</evidence>
<dbReference type="GO" id="GO:0046872">
    <property type="term" value="F:metal ion binding"/>
    <property type="evidence" value="ECO:0007669"/>
    <property type="project" value="UniProtKB-KW"/>
</dbReference>
<comment type="pathway">
    <text evidence="2 13">Lipid metabolism; malonyl-CoA biosynthesis; malonyl-CoA from acetyl-CoA: step 1/1.</text>
</comment>
<keyword evidence="6" id="KW-0479">Metal-binding</keyword>
<reference evidence="16" key="1">
    <citation type="journal article" date="2014" name="Gene">
        <title>Genome-guided analysis of transformation efficiency and carbon dioxide assimilation by Moorella thermoacetica Y72.</title>
        <authorList>
            <person name="Tsukahara K."/>
            <person name="Kita A."/>
            <person name="Nakashimada Y."/>
            <person name="Hoshino T."/>
            <person name="Murakami K."/>
        </authorList>
    </citation>
    <scope>NUCLEOTIDE SEQUENCE [LARGE SCALE GENOMIC DNA]</scope>
    <source>
        <strain evidence="16">Y72</strain>
    </source>
</reference>
<dbReference type="RefSeq" id="WP_025775070.1">
    <property type="nucleotide sequence ID" value="NZ_DF238840.1"/>
</dbReference>
<dbReference type="Pfam" id="PF02786">
    <property type="entry name" value="CPSase_L_D2"/>
    <property type="match status" value="1"/>
</dbReference>
<evidence type="ECO:0000256" key="3">
    <source>
        <dbReference type="ARBA" id="ARBA00011750"/>
    </source>
</evidence>
<keyword evidence="10 13" id="KW-0092">Biotin</keyword>
<keyword evidence="7 12" id="KW-0547">Nucleotide-binding</keyword>
<dbReference type="PROSITE" id="PS50975">
    <property type="entry name" value="ATP_GRASP"/>
    <property type="match status" value="1"/>
</dbReference>
<dbReference type="InterPro" id="IPR016185">
    <property type="entry name" value="PreATP-grasp_dom_sf"/>
</dbReference>
<dbReference type="FunFam" id="3.30.1490.20:FF:000018">
    <property type="entry name" value="Biotin carboxylase"/>
    <property type="match status" value="1"/>
</dbReference>
<comment type="subunit">
    <text evidence="3 13">Acetyl-CoA carboxylase is a heterohexamer of biotin carboxyl carrier protein, biotin carboxylase and the two subunits of carboxyl transferase in a 2:2 complex.</text>
</comment>
<dbReference type="InterPro" id="IPR011764">
    <property type="entry name" value="Biotin_carboxylation_dom"/>
</dbReference>
<dbReference type="InterPro" id="IPR005481">
    <property type="entry name" value="BC-like_N"/>
</dbReference>
<dbReference type="PROSITE" id="PS00867">
    <property type="entry name" value="CPSASE_2"/>
    <property type="match status" value="1"/>
</dbReference>
<dbReference type="SUPFAM" id="SSF52440">
    <property type="entry name" value="PreATP-grasp domain"/>
    <property type="match status" value="1"/>
</dbReference>
<name>A0A0S6UIM1_NEOTH</name>
<evidence type="ECO:0000259" key="14">
    <source>
        <dbReference type="PROSITE" id="PS50975"/>
    </source>
</evidence>
<keyword evidence="8 12" id="KW-0067">ATP-binding</keyword>
<dbReference type="SMART" id="SM00878">
    <property type="entry name" value="Biotin_carb_C"/>
    <property type="match status" value="1"/>
</dbReference>
<evidence type="ECO:0000256" key="11">
    <source>
        <dbReference type="ARBA" id="ARBA00048600"/>
    </source>
</evidence>
<dbReference type="PROSITE" id="PS00866">
    <property type="entry name" value="CPSASE_1"/>
    <property type="match status" value="1"/>
</dbReference>
<evidence type="ECO:0000259" key="15">
    <source>
        <dbReference type="PROSITE" id="PS50979"/>
    </source>
</evidence>
<sequence length="448" mass="49215">MFRRVLVANRGEIAVRIIRACRELDIETVAVYSEADRDSLHTRLADKAVCIGPAPANRSYLHIPSIITAARMSGADAIHPGYGFLAENPYFAEMCETSGITFIGPSPRSMQLMGDKATARATMIAAGVPVVPGSEGVIKDLDAALAVAKEIGYPVLIKAAAGGGGRGMRVAQGPRELRQAVLTAQREAEAAFGNSQVYLEKYIEEPRHIEFQIIGDREGNIIHLGERDCSLQRRNQKILEEAPSGALTPELRQEMGALALKAARAANYYSTGTVEFLLDKYGHYYFIEMNTRIQVEHPVTEAVTGIDLVQEQIKIAAGEPLRLAQEDVQIRGHALECRINAEDPAHNFRPAPGRIERYHAPGGFGIRVESAVYSGYTIPPFYDSLIAKVIAWAPDREAAINRMSGALKEMVIEGVPTTIPFHQQIMANAFFRRGEIYTNFIQRRLMAG</sequence>
<dbReference type="PANTHER" id="PTHR48095:SF2">
    <property type="entry name" value="BIOTIN CARBOXYLASE, CHLOROPLASTIC"/>
    <property type="match status" value="1"/>
</dbReference>
<protein>
    <recommendedName>
        <fullName evidence="4 13">Biotin carboxylase</fullName>
        <ecNumber evidence="4 13">6.3.4.14</ecNumber>
    </recommendedName>
    <alternativeName>
        <fullName evidence="13">Acetyl-coenzyme A carboxylase biotin carboxylase subunit A</fullName>
    </alternativeName>
</protein>
<evidence type="ECO:0000256" key="9">
    <source>
        <dbReference type="ARBA" id="ARBA00022842"/>
    </source>
</evidence>
<evidence type="ECO:0000256" key="6">
    <source>
        <dbReference type="ARBA" id="ARBA00022723"/>
    </source>
</evidence>
<dbReference type="SUPFAM" id="SSF51246">
    <property type="entry name" value="Rudiment single hybrid motif"/>
    <property type="match status" value="1"/>
</dbReference>
<feature type="domain" description="Biotin carboxylation" evidence="15">
    <location>
        <begin position="1"/>
        <end position="446"/>
    </location>
</feature>